<dbReference type="PRINTS" id="PR00344">
    <property type="entry name" value="BCTRLSENSOR"/>
</dbReference>
<keyword evidence="8" id="KW-0902">Two-component regulatory system</keyword>
<evidence type="ECO:0000256" key="1">
    <source>
        <dbReference type="ARBA" id="ARBA00000085"/>
    </source>
</evidence>
<reference evidence="11 12" key="1">
    <citation type="submission" date="2021-08" db="EMBL/GenBank/DDBJ databases">
        <authorList>
            <person name="Peeters C."/>
        </authorList>
    </citation>
    <scope>NUCLEOTIDE SEQUENCE [LARGE SCALE GENOMIC DNA]</scope>
    <source>
        <strain evidence="11 12">LMG 32289</strain>
    </source>
</reference>
<proteinExistence type="predicted"/>
<feature type="transmembrane region" description="Helical" evidence="9">
    <location>
        <begin position="12"/>
        <end position="30"/>
    </location>
</feature>
<sequence>MIRLPSRGNYWWLAIMVLGLASLPIIWTIQSETTQYINLRKSRDAMRLFVSLLHAYEAASVERQASTALLGRIPPGQAAQRREQLELARRVTNEKIRDLQRALDQPDCARCATMSASLKQVRARLVPARAEMDRLHADVETQAVHDATLDAIHGMIAANEPFQPMLNQSALLVAEFSGTAAQHLLLARNIADMREYAVRFGSLLIEPLVMSRHLTRADRERVAIMEGRVLQLRDLVGLQLASKSYRELLQDDADAVTDTYFHNAYLYARQFIDAGDRAIHETMQPATFVDVYRQGTDAIARFRDAALEPATAQLEIRIEAHRRKLLLISMVSALILVALAGILVLFRGHYVSPLERLARAILSLGGHRGEAMMTSLSHDMRSPQASILALLDMARTSAMYQTEPDLFTKIEAHARRTLTMVDDFVRLSELHVLEYRPADVDATGIVLDAIDAMTPTAQRRGISFRLLESDGQLCIVRAEHDSLFRAITNVLDNAIKYGSANDTVQCRVRRVRRHVEIAIIDRGPGIRPQDLPHIFERFRRFATAAGAESATGNGLGLAFAYAAIRKAQGQIRCSSTLGVGSEFTIVLPACPPRASGPAWCWWQWWGVK</sequence>
<dbReference type="InterPro" id="IPR003594">
    <property type="entry name" value="HATPase_dom"/>
</dbReference>
<feature type="domain" description="Histidine kinase" evidence="10">
    <location>
        <begin position="375"/>
        <end position="591"/>
    </location>
</feature>
<evidence type="ECO:0000313" key="11">
    <source>
        <dbReference type="EMBL" id="CAG9171433.1"/>
    </source>
</evidence>
<organism evidence="11 12">
    <name type="scientific">Cupriavidus pampae</name>
    <dbReference type="NCBI Taxonomy" id="659251"/>
    <lineage>
        <taxon>Bacteria</taxon>
        <taxon>Pseudomonadati</taxon>
        <taxon>Pseudomonadota</taxon>
        <taxon>Betaproteobacteria</taxon>
        <taxon>Burkholderiales</taxon>
        <taxon>Burkholderiaceae</taxon>
        <taxon>Cupriavidus</taxon>
    </lineage>
</organism>
<evidence type="ECO:0000256" key="3">
    <source>
        <dbReference type="ARBA" id="ARBA00022553"/>
    </source>
</evidence>
<dbReference type="PANTHER" id="PTHR42878:SF7">
    <property type="entry name" value="SENSOR HISTIDINE KINASE GLRK"/>
    <property type="match status" value="1"/>
</dbReference>
<dbReference type="SUPFAM" id="SSF55874">
    <property type="entry name" value="ATPase domain of HSP90 chaperone/DNA topoisomerase II/histidine kinase"/>
    <property type="match status" value="1"/>
</dbReference>
<accession>A0ABN7YD91</accession>
<keyword evidence="3" id="KW-0597">Phosphoprotein</keyword>
<dbReference type="InterPro" id="IPR036097">
    <property type="entry name" value="HisK_dim/P_sf"/>
</dbReference>
<dbReference type="GO" id="GO:0016740">
    <property type="term" value="F:transferase activity"/>
    <property type="evidence" value="ECO:0007669"/>
    <property type="project" value="UniProtKB-KW"/>
</dbReference>
<evidence type="ECO:0000256" key="7">
    <source>
        <dbReference type="ARBA" id="ARBA00022840"/>
    </source>
</evidence>
<dbReference type="InterPro" id="IPR036890">
    <property type="entry name" value="HATPase_C_sf"/>
</dbReference>
<feature type="transmembrane region" description="Helical" evidence="9">
    <location>
        <begin position="325"/>
        <end position="346"/>
    </location>
</feature>
<dbReference type="Gene3D" id="3.30.565.10">
    <property type="entry name" value="Histidine kinase-like ATPase, C-terminal domain"/>
    <property type="match status" value="1"/>
</dbReference>
<evidence type="ECO:0000256" key="5">
    <source>
        <dbReference type="ARBA" id="ARBA00022741"/>
    </source>
</evidence>
<keyword evidence="9" id="KW-1133">Transmembrane helix</keyword>
<comment type="caution">
    <text evidence="11">The sequence shown here is derived from an EMBL/GenBank/DDBJ whole genome shotgun (WGS) entry which is preliminary data.</text>
</comment>
<keyword evidence="4 11" id="KW-0808">Transferase</keyword>
<keyword evidence="5" id="KW-0547">Nucleotide-binding</keyword>
<dbReference type="InterPro" id="IPR003661">
    <property type="entry name" value="HisK_dim/P_dom"/>
</dbReference>
<dbReference type="CDD" id="cd00075">
    <property type="entry name" value="HATPase"/>
    <property type="match status" value="1"/>
</dbReference>
<dbReference type="Proteomes" id="UP000706525">
    <property type="component" value="Unassembled WGS sequence"/>
</dbReference>
<dbReference type="InterPro" id="IPR005467">
    <property type="entry name" value="His_kinase_dom"/>
</dbReference>
<keyword evidence="7" id="KW-0067">ATP-binding</keyword>
<dbReference type="PANTHER" id="PTHR42878">
    <property type="entry name" value="TWO-COMPONENT HISTIDINE KINASE"/>
    <property type="match status" value="1"/>
</dbReference>
<comment type="catalytic activity">
    <reaction evidence="1">
        <text>ATP + protein L-histidine = ADP + protein N-phospho-L-histidine.</text>
        <dbReference type="EC" id="2.7.13.3"/>
    </reaction>
</comment>
<evidence type="ECO:0000256" key="4">
    <source>
        <dbReference type="ARBA" id="ARBA00022679"/>
    </source>
</evidence>
<keyword evidence="12" id="KW-1185">Reference proteome</keyword>
<dbReference type="EC" id="2.7.13.3" evidence="2"/>
<dbReference type="CDD" id="cd00082">
    <property type="entry name" value="HisKA"/>
    <property type="match status" value="1"/>
</dbReference>
<dbReference type="PROSITE" id="PS50109">
    <property type="entry name" value="HIS_KIN"/>
    <property type="match status" value="1"/>
</dbReference>
<name>A0ABN7YD91_9BURK</name>
<dbReference type="InterPro" id="IPR004358">
    <property type="entry name" value="Sig_transdc_His_kin-like_C"/>
</dbReference>
<evidence type="ECO:0000256" key="9">
    <source>
        <dbReference type="SAM" id="Phobius"/>
    </source>
</evidence>
<dbReference type="Pfam" id="PF02518">
    <property type="entry name" value="HATPase_c"/>
    <property type="match status" value="1"/>
</dbReference>
<gene>
    <name evidence="11" type="primary">sasA_9</name>
    <name evidence="11" type="ORF">LMG32289_02360</name>
</gene>
<evidence type="ECO:0000256" key="8">
    <source>
        <dbReference type="ARBA" id="ARBA00023012"/>
    </source>
</evidence>
<dbReference type="EMBL" id="CAJZAG010000004">
    <property type="protein sequence ID" value="CAG9171433.1"/>
    <property type="molecule type" value="Genomic_DNA"/>
</dbReference>
<dbReference type="SUPFAM" id="SSF47384">
    <property type="entry name" value="Homodimeric domain of signal transducing histidine kinase"/>
    <property type="match status" value="1"/>
</dbReference>
<keyword evidence="9" id="KW-0472">Membrane</keyword>
<dbReference type="InterPro" id="IPR050351">
    <property type="entry name" value="BphY/WalK/GraS-like"/>
</dbReference>
<evidence type="ECO:0000313" key="12">
    <source>
        <dbReference type="Proteomes" id="UP000706525"/>
    </source>
</evidence>
<evidence type="ECO:0000256" key="2">
    <source>
        <dbReference type="ARBA" id="ARBA00012438"/>
    </source>
</evidence>
<dbReference type="Gene3D" id="1.10.287.130">
    <property type="match status" value="1"/>
</dbReference>
<keyword evidence="6" id="KW-0418">Kinase</keyword>
<dbReference type="SMART" id="SM00387">
    <property type="entry name" value="HATPase_c"/>
    <property type="match status" value="1"/>
</dbReference>
<evidence type="ECO:0000256" key="6">
    <source>
        <dbReference type="ARBA" id="ARBA00022777"/>
    </source>
</evidence>
<dbReference type="RefSeq" id="WP_223988192.1">
    <property type="nucleotide sequence ID" value="NZ_CAJZAG010000004.1"/>
</dbReference>
<protein>
    <recommendedName>
        <fullName evidence="2">histidine kinase</fullName>
        <ecNumber evidence="2">2.7.13.3</ecNumber>
    </recommendedName>
</protein>
<evidence type="ECO:0000259" key="10">
    <source>
        <dbReference type="PROSITE" id="PS50109"/>
    </source>
</evidence>
<keyword evidence="9" id="KW-0812">Transmembrane</keyword>